<dbReference type="PANTHER" id="PTHR33795:SF1">
    <property type="entry name" value="INSERTION ELEMENT IS150 PROTEIN INSJ"/>
    <property type="match status" value="1"/>
</dbReference>
<proteinExistence type="inferred from homology"/>
<reference evidence="3 4" key="1">
    <citation type="submission" date="2020-08" db="EMBL/GenBank/DDBJ databases">
        <title>Cohnella phylogeny.</title>
        <authorList>
            <person name="Dunlap C."/>
        </authorList>
    </citation>
    <scope>NUCLEOTIDE SEQUENCE [LARGE SCALE GENOMIC DNA]</scope>
    <source>
        <strain evidence="3 4">DSM 103658</strain>
    </source>
</reference>
<evidence type="ECO:0000259" key="2">
    <source>
        <dbReference type="Pfam" id="PF13518"/>
    </source>
</evidence>
<dbReference type="Pfam" id="PF13518">
    <property type="entry name" value="HTH_28"/>
    <property type="match status" value="1"/>
</dbReference>
<dbReference type="SUPFAM" id="SSF48295">
    <property type="entry name" value="TrpR-like"/>
    <property type="match status" value="1"/>
</dbReference>
<evidence type="ECO:0000313" key="3">
    <source>
        <dbReference type="EMBL" id="MBB6676384.1"/>
    </source>
</evidence>
<dbReference type="PANTHER" id="PTHR33795">
    <property type="entry name" value="INSERTION ELEMENT IS150 PROTEIN INSJ"/>
    <property type="match status" value="1"/>
</dbReference>
<comment type="similarity">
    <text evidence="1">Belongs to the IS150/IS1296 orfA family.</text>
</comment>
<sequence>MSIKEHTASEKYAIIQEIEHGCIGVKAAINKFGISKSTIAKWRRRYRVYGYEGLEVRTHNRSYSAELKLQAVNQFQVNKYTDGLRSMELVARTLCGTAEGVRRRQINRKRVRPSYNCKKN</sequence>
<dbReference type="Gene3D" id="1.10.10.10">
    <property type="entry name" value="Winged helix-like DNA-binding domain superfamily/Winged helix DNA-binding domain"/>
    <property type="match status" value="1"/>
</dbReference>
<organism evidence="3 4">
    <name type="scientific">Cohnella lubricantis</name>
    <dbReference type="NCBI Taxonomy" id="2163172"/>
    <lineage>
        <taxon>Bacteria</taxon>
        <taxon>Bacillati</taxon>
        <taxon>Bacillota</taxon>
        <taxon>Bacilli</taxon>
        <taxon>Bacillales</taxon>
        <taxon>Paenibacillaceae</taxon>
        <taxon>Cohnella</taxon>
    </lineage>
</organism>
<name>A0A841T4Y1_9BACL</name>
<gene>
    <name evidence="3" type="ORF">H4Q31_03480</name>
</gene>
<feature type="domain" description="Insertion element IS150 protein InsJ-like helix-turn-helix" evidence="2">
    <location>
        <begin position="10"/>
        <end position="54"/>
    </location>
</feature>
<protein>
    <submittedName>
        <fullName evidence="3">Transposase</fullName>
    </submittedName>
</protein>
<evidence type="ECO:0000256" key="1">
    <source>
        <dbReference type="ARBA" id="ARBA00038232"/>
    </source>
</evidence>
<dbReference type="InterPro" id="IPR036388">
    <property type="entry name" value="WH-like_DNA-bd_sf"/>
</dbReference>
<dbReference type="InterPro" id="IPR010921">
    <property type="entry name" value="Trp_repressor/repl_initiator"/>
</dbReference>
<keyword evidence="4" id="KW-1185">Reference proteome</keyword>
<dbReference type="EMBL" id="JACJVN010000016">
    <property type="protein sequence ID" value="MBB6676384.1"/>
    <property type="molecule type" value="Genomic_DNA"/>
</dbReference>
<dbReference type="GO" id="GO:0043565">
    <property type="term" value="F:sequence-specific DNA binding"/>
    <property type="evidence" value="ECO:0007669"/>
    <property type="project" value="InterPro"/>
</dbReference>
<evidence type="ECO:0000313" key="4">
    <source>
        <dbReference type="Proteomes" id="UP000574133"/>
    </source>
</evidence>
<dbReference type="InterPro" id="IPR052057">
    <property type="entry name" value="IS150/IS1296_orfA-like"/>
</dbReference>
<comment type="caution">
    <text evidence="3">The sequence shown here is derived from an EMBL/GenBank/DDBJ whole genome shotgun (WGS) entry which is preliminary data.</text>
</comment>
<dbReference type="AlphaFoldDB" id="A0A841T4Y1"/>
<accession>A0A841T4Y1</accession>
<dbReference type="InterPro" id="IPR055247">
    <property type="entry name" value="InsJ-like_HTH"/>
</dbReference>
<dbReference type="Proteomes" id="UP000574133">
    <property type="component" value="Unassembled WGS sequence"/>
</dbReference>